<comment type="caution">
    <text evidence="1">The sequence shown here is derived from an EMBL/GenBank/DDBJ whole genome shotgun (WGS) entry which is preliminary data.</text>
</comment>
<proteinExistence type="predicted"/>
<sequence length="406" mass="45184">MAAHSFSPLADLVVELTDGSNKHLFLVSSEILRVVSPVWRVALDPDSKFAPLEKITVNCTEYRKTTVEGIDPLSLKYVFNILHHQAGSTPRLIAFKNLRSIAILVDQYDFASSLAPWPQFWIESLTANKTQHLEHGYEDWLFIAAIFTDVLVCKNIICDVSKQLICDLAISSSGSSASSSITFGQAGALTKDVSTKYTYRRWDKETGKGENVNLELVPEKILAFIIKERRDRLSKALLPIWTFTQNMINFSFHYPETQATVYCKNAECFALALGSLFRSINGAGLQATLMAEKFRVPASLSLQMAIAAVESLRMTTLILERLATSSQFLLDDNPTHNPGITPELYTLKKLVADLPEAIFLRDQHESTTKHIEGRFQTCPLARHLALQQQNAVTVLAQVAGYTAVSS</sequence>
<dbReference type="EMBL" id="JAVHJM010000005">
    <property type="protein sequence ID" value="KAK6513895.1"/>
    <property type="molecule type" value="Genomic_DNA"/>
</dbReference>
<organism evidence="1 2">
    <name type="scientific">Arthrobotrys conoides</name>
    <dbReference type="NCBI Taxonomy" id="74498"/>
    <lineage>
        <taxon>Eukaryota</taxon>
        <taxon>Fungi</taxon>
        <taxon>Dikarya</taxon>
        <taxon>Ascomycota</taxon>
        <taxon>Pezizomycotina</taxon>
        <taxon>Orbiliomycetes</taxon>
        <taxon>Orbiliales</taxon>
        <taxon>Orbiliaceae</taxon>
        <taxon>Arthrobotrys</taxon>
    </lineage>
</organism>
<evidence type="ECO:0008006" key="3">
    <source>
        <dbReference type="Google" id="ProtNLM"/>
    </source>
</evidence>
<evidence type="ECO:0000313" key="1">
    <source>
        <dbReference type="EMBL" id="KAK6513895.1"/>
    </source>
</evidence>
<accession>A0AAN8NLP9</accession>
<evidence type="ECO:0000313" key="2">
    <source>
        <dbReference type="Proteomes" id="UP001307849"/>
    </source>
</evidence>
<name>A0AAN8NLP9_9PEZI</name>
<reference evidence="1 2" key="1">
    <citation type="submission" date="2019-10" db="EMBL/GenBank/DDBJ databases">
        <authorList>
            <person name="Palmer J.M."/>
        </authorList>
    </citation>
    <scope>NUCLEOTIDE SEQUENCE [LARGE SCALE GENOMIC DNA]</scope>
    <source>
        <strain evidence="1 2">TWF506</strain>
    </source>
</reference>
<keyword evidence="2" id="KW-1185">Reference proteome</keyword>
<gene>
    <name evidence="1" type="ORF">TWF506_008326</name>
</gene>
<dbReference type="AlphaFoldDB" id="A0AAN8NLP9"/>
<protein>
    <recommendedName>
        <fullName evidence="3">BTB domain-containing protein</fullName>
    </recommendedName>
</protein>
<dbReference type="Proteomes" id="UP001307849">
    <property type="component" value="Unassembled WGS sequence"/>
</dbReference>